<protein>
    <submittedName>
        <fullName evidence="14">CPA2 family monovalent cation:H+ antiporter-2/glutathione-regulated potassium-efflux system protein KefB</fullName>
    </submittedName>
</protein>
<dbReference type="EMBL" id="QLLL01000003">
    <property type="protein sequence ID" value="RAJ06732.1"/>
    <property type="molecule type" value="Genomic_DNA"/>
</dbReference>
<evidence type="ECO:0000313" key="15">
    <source>
        <dbReference type="Proteomes" id="UP000249547"/>
    </source>
</evidence>
<keyword evidence="15" id="KW-1185">Reference proteome</keyword>
<dbReference type="GO" id="GO:0015297">
    <property type="term" value="F:antiporter activity"/>
    <property type="evidence" value="ECO:0007669"/>
    <property type="project" value="UniProtKB-KW"/>
</dbReference>
<feature type="transmembrane region" description="Helical" evidence="12">
    <location>
        <begin position="191"/>
        <end position="212"/>
    </location>
</feature>
<dbReference type="OrthoDB" id="9781411at2"/>
<feature type="transmembrane region" description="Helical" evidence="12">
    <location>
        <begin position="280"/>
        <end position="299"/>
    </location>
</feature>
<dbReference type="GO" id="GO:0005886">
    <property type="term" value="C:plasma membrane"/>
    <property type="evidence" value="ECO:0007669"/>
    <property type="project" value="TreeGrafter"/>
</dbReference>
<gene>
    <name evidence="14" type="ORF">LX64_01859</name>
</gene>
<dbReference type="Gene3D" id="1.20.1530.20">
    <property type="match status" value="1"/>
</dbReference>
<dbReference type="PANTHER" id="PTHR46157:SF4">
    <property type="entry name" value="K(+) EFFLUX ANTIPORTER 3, CHLOROPLASTIC"/>
    <property type="match status" value="1"/>
</dbReference>
<dbReference type="GO" id="GO:0012505">
    <property type="term" value="C:endomembrane system"/>
    <property type="evidence" value="ECO:0007669"/>
    <property type="project" value="UniProtKB-SubCell"/>
</dbReference>
<proteinExistence type="inferred from homology"/>
<evidence type="ECO:0000256" key="3">
    <source>
        <dbReference type="ARBA" id="ARBA00022448"/>
    </source>
</evidence>
<keyword evidence="5" id="KW-0633">Potassium transport</keyword>
<keyword evidence="4" id="KW-0050">Antiport</keyword>
<evidence type="ECO:0000256" key="7">
    <source>
        <dbReference type="ARBA" id="ARBA00022958"/>
    </source>
</evidence>
<name>A0A327QSR1_9BACT</name>
<comment type="subcellular location">
    <subcellularLocation>
        <location evidence="1">Endomembrane system</location>
        <topology evidence="1">Multi-pass membrane protein</topology>
    </subcellularLocation>
</comment>
<evidence type="ECO:0000256" key="6">
    <source>
        <dbReference type="ARBA" id="ARBA00022692"/>
    </source>
</evidence>
<dbReference type="GO" id="GO:0008324">
    <property type="term" value="F:monoatomic cation transmembrane transporter activity"/>
    <property type="evidence" value="ECO:0007669"/>
    <property type="project" value="InterPro"/>
</dbReference>
<dbReference type="InterPro" id="IPR036291">
    <property type="entry name" value="NAD(P)-bd_dom_sf"/>
</dbReference>
<feature type="transmembrane region" description="Helical" evidence="12">
    <location>
        <begin position="224"/>
        <end position="245"/>
    </location>
</feature>
<keyword evidence="10 12" id="KW-0472">Membrane</keyword>
<dbReference type="GO" id="GO:1902600">
    <property type="term" value="P:proton transmembrane transport"/>
    <property type="evidence" value="ECO:0007669"/>
    <property type="project" value="InterPro"/>
</dbReference>
<dbReference type="SUPFAM" id="SSF51735">
    <property type="entry name" value="NAD(P)-binding Rossmann-fold domains"/>
    <property type="match status" value="1"/>
</dbReference>
<keyword evidence="6 12" id="KW-0812">Transmembrane</keyword>
<feature type="domain" description="RCK N-terminal" evidence="13">
    <location>
        <begin position="412"/>
        <end position="536"/>
    </location>
</feature>
<evidence type="ECO:0000256" key="4">
    <source>
        <dbReference type="ARBA" id="ARBA00022449"/>
    </source>
</evidence>
<feature type="transmembrane region" description="Helical" evidence="12">
    <location>
        <begin position="335"/>
        <end position="354"/>
    </location>
</feature>
<comment type="caution">
    <text evidence="14">The sequence shown here is derived from an EMBL/GenBank/DDBJ whole genome shotgun (WGS) entry which is preliminary data.</text>
</comment>
<feature type="transmembrane region" description="Helical" evidence="12">
    <location>
        <begin position="6"/>
        <end position="23"/>
    </location>
</feature>
<keyword evidence="3" id="KW-0813">Transport</keyword>
<evidence type="ECO:0000256" key="10">
    <source>
        <dbReference type="ARBA" id="ARBA00023136"/>
    </source>
</evidence>
<dbReference type="AlphaFoldDB" id="A0A327QSR1"/>
<keyword evidence="7" id="KW-0630">Potassium</keyword>
<evidence type="ECO:0000256" key="12">
    <source>
        <dbReference type="SAM" id="Phobius"/>
    </source>
</evidence>
<organism evidence="14 15">
    <name type="scientific">Chitinophaga skermanii</name>
    <dbReference type="NCBI Taxonomy" id="331697"/>
    <lineage>
        <taxon>Bacteria</taxon>
        <taxon>Pseudomonadati</taxon>
        <taxon>Bacteroidota</taxon>
        <taxon>Chitinophagia</taxon>
        <taxon>Chitinophagales</taxon>
        <taxon>Chitinophagaceae</taxon>
        <taxon>Chitinophaga</taxon>
    </lineage>
</organism>
<reference evidence="14 15" key="1">
    <citation type="submission" date="2018-06" db="EMBL/GenBank/DDBJ databases">
        <title>Genomic Encyclopedia of Archaeal and Bacterial Type Strains, Phase II (KMG-II): from individual species to whole genera.</title>
        <authorList>
            <person name="Goeker M."/>
        </authorList>
    </citation>
    <scope>NUCLEOTIDE SEQUENCE [LARGE SCALE GENOMIC DNA]</scope>
    <source>
        <strain evidence="14 15">DSM 23857</strain>
    </source>
</reference>
<dbReference type="RefSeq" id="WP_111597325.1">
    <property type="nucleotide sequence ID" value="NZ_QLLL01000003.1"/>
</dbReference>
<evidence type="ECO:0000256" key="2">
    <source>
        <dbReference type="ARBA" id="ARBA00005551"/>
    </source>
</evidence>
<accession>A0A327QSR1</accession>
<keyword evidence="9" id="KW-0406">Ion transport</keyword>
<evidence type="ECO:0000256" key="8">
    <source>
        <dbReference type="ARBA" id="ARBA00022989"/>
    </source>
</evidence>
<sequence length="630" mass="69659">MEHSLLFQCLVYLLAAVICVPIAKKLGLGAVLGYLIAGVVIGPSVTGIMGENSSEVMHFAEYGVVMMLFLIGMELEPELLWKLRIPIIGLGGVQVLLTTAAFTGAAYLLGLPLKASFAIGMILSLSSTAIVLQILKEKGWMELSAGQSSFSVLLFQDIAVIPMLAVFPLLASSDVHTESESHTLISGQPGWVQTLVVLGAVIAIIFAGRYLVRPLLSVVARTRVRELFTASALLLVIAIIVLMTLVGMSPALGSFLGGVVLANSEYRHELESDIEPFKGLLLGLFFMAVGASIDFKLIWAEPLLIIGLVFGVMLLKTLVLTICGKIFRLSKDQDLLFALALCQVGEFAFVLLSYSRQNAILPNDTVSILTAVVALSMALTPLVFLFYEKGIQPIFLKNIQQEEREFDEIDTKHPVIIAGFGRFGNITGRFLLANGIQCTILDNDSDRVEVLRKMGYKVYYGDATRNDMLASAGAENAKLIIIAMDTPEQTQEVVKLVKKHYPNMQMLVRSEDLTDTFELMDLGVVRIYREYLDTSLRMGVDAMKLLGFRAYASYRSSQTFLRHDEQAIKGFSASRDDRKQFISTARDRMEELTKQLQIDKVARWRDGDSSWEAETMREEARIDPEEKNIQ</sequence>
<dbReference type="InterPro" id="IPR003148">
    <property type="entry name" value="RCK_N"/>
</dbReference>
<feature type="region of interest" description="Disordered" evidence="11">
    <location>
        <begin position="606"/>
        <end position="630"/>
    </location>
</feature>
<evidence type="ECO:0000256" key="9">
    <source>
        <dbReference type="ARBA" id="ARBA00023065"/>
    </source>
</evidence>
<evidence type="ECO:0000313" key="14">
    <source>
        <dbReference type="EMBL" id="RAJ06732.1"/>
    </source>
</evidence>
<dbReference type="Pfam" id="PF00999">
    <property type="entry name" value="Na_H_Exchanger"/>
    <property type="match status" value="1"/>
</dbReference>
<dbReference type="InterPro" id="IPR038770">
    <property type="entry name" value="Na+/solute_symporter_sf"/>
</dbReference>
<evidence type="ECO:0000259" key="13">
    <source>
        <dbReference type="PROSITE" id="PS51201"/>
    </source>
</evidence>
<dbReference type="Pfam" id="PF02254">
    <property type="entry name" value="TrkA_N"/>
    <property type="match status" value="1"/>
</dbReference>
<feature type="transmembrane region" description="Helical" evidence="12">
    <location>
        <begin position="366"/>
        <end position="387"/>
    </location>
</feature>
<dbReference type="FunFam" id="3.40.50.720:FF:000036">
    <property type="entry name" value="Glutathione-regulated potassium-efflux system protein KefB"/>
    <property type="match status" value="1"/>
</dbReference>
<dbReference type="PROSITE" id="PS51201">
    <property type="entry name" value="RCK_N"/>
    <property type="match status" value="1"/>
</dbReference>
<dbReference type="Gene3D" id="3.40.50.720">
    <property type="entry name" value="NAD(P)-binding Rossmann-like Domain"/>
    <property type="match status" value="1"/>
</dbReference>
<feature type="transmembrane region" description="Helical" evidence="12">
    <location>
        <begin position="305"/>
        <end position="323"/>
    </location>
</feature>
<dbReference type="InterPro" id="IPR006153">
    <property type="entry name" value="Cation/H_exchanger_TM"/>
</dbReference>
<dbReference type="GO" id="GO:0006813">
    <property type="term" value="P:potassium ion transport"/>
    <property type="evidence" value="ECO:0007669"/>
    <property type="project" value="UniProtKB-KW"/>
</dbReference>
<evidence type="ECO:0000256" key="11">
    <source>
        <dbReference type="SAM" id="MobiDB-lite"/>
    </source>
</evidence>
<dbReference type="NCBIfam" id="TIGR00932">
    <property type="entry name" value="2a37"/>
    <property type="match status" value="1"/>
</dbReference>
<feature type="transmembrane region" description="Helical" evidence="12">
    <location>
        <begin position="30"/>
        <end position="50"/>
    </location>
</feature>
<dbReference type="InterPro" id="IPR004771">
    <property type="entry name" value="K/H_exchanger"/>
</dbReference>
<evidence type="ECO:0000256" key="1">
    <source>
        <dbReference type="ARBA" id="ARBA00004127"/>
    </source>
</evidence>
<feature type="transmembrane region" description="Helical" evidence="12">
    <location>
        <begin position="115"/>
        <end position="135"/>
    </location>
</feature>
<feature type="transmembrane region" description="Helical" evidence="12">
    <location>
        <begin position="147"/>
        <end position="171"/>
    </location>
</feature>
<dbReference type="PANTHER" id="PTHR46157">
    <property type="entry name" value="K(+) EFFLUX ANTIPORTER 3, CHLOROPLASTIC"/>
    <property type="match status" value="1"/>
</dbReference>
<feature type="transmembrane region" description="Helical" evidence="12">
    <location>
        <begin position="87"/>
        <end position="109"/>
    </location>
</feature>
<keyword evidence="8 12" id="KW-1133">Transmembrane helix</keyword>
<comment type="similarity">
    <text evidence="2">Belongs to the monovalent cation:proton antiporter 2 (CPA2) transporter (TC 2.A.37) family.</text>
</comment>
<dbReference type="Proteomes" id="UP000249547">
    <property type="component" value="Unassembled WGS sequence"/>
</dbReference>
<evidence type="ECO:0000256" key="5">
    <source>
        <dbReference type="ARBA" id="ARBA00022538"/>
    </source>
</evidence>
<feature type="transmembrane region" description="Helical" evidence="12">
    <location>
        <begin position="56"/>
        <end position="75"/>
    </location>
</feature>